<dbReference type="AlphaFoldDB" id="A0AAV5QL54"/>
<dbReference type="InterPro" id="IPR050606">
    <property type="entry name" value="Calponin-like"/>
</dbReference>
<evidence type="ECO:0000259" key="1">
    <source>
        <dbReference type="PROSITE" id="PS50021"/>
    </source>
</evidence>
<dbReference type="InterPro" id="IPR001715">
    <property type="entry name" value="CH_dom"/>
</dbReference>
<dbReference type="Gene3D" id="1.10.418.10">
    <property type="entry name" value="Calponin-like domain"/>
    <property type="match status" value="1"/>
</dbReference>
<name>A0AAV5QL54_9ASCO</name>
<reference evidence="2 3" key="1">
    <citation type="journal article" date="2023" name="Elife">
        <title>Identification of key yeast species and microbe-microbe interactions impacting larval growth of Drosophila in the wild.</title>
        <authorList>
            <person name="Mure A."/>
            <person name="Sugiura Y."/>
            <person name="Maeda R."/>
            <person name="Honda K."/>
            <person name="Sakurai N."/>
            <person name="Takahashi Y."/>
            <person name="Watada M."/>
            <person name="Katoh T."/>
            <person name="Gotoh A."/>
            <person name="Gotoh Y."/>
            <person name="Taniguchi I."/>
            <person name="Nakamura K."/>
            <person name="Hayashi T."/>
            <person name="Katayama T."/>
            <person name="Uemura T."/>
            <person name="Hattori Y."/>
        </authorList>
    </citation>
    <scope>NUCLEOTIDE SEQUENCE [LARGE SCALE GENOMIC DNA]</scope>
    <source>
        <strain evidence="2 3">SC-9</strain>
    </source>
</reference>
<dbReference type="EMBL" id="BTFZ01000010">
    <property type="protein sequence ID" value="GMM35598.1"/>
    <property type="molecule type" value="Genomic_DNA"/>
</dbReference>
<protein>
    <submittedName>
        <fullName evidence="2">Scp1 protein</fullName>
    </submittedName>
</protein>
<organism evidence="2 3">
    <name type="scientific">Saccharomycopsis crataegensis</name>
    <dbReference type="NCBI Taxonomy" id="43959"/>
    <lineage>
        <taxon>Eukaryota</taxon>
        <taxon>Fungi</taxon>
        <taxon>Dikarya</taxon>
        <taxon>Ascomycota</taxon>
        <taxon>Saccharomycotina</taxon>
        <taxon>Saccharomycetes</taxon>
        <taxon>Saccharomycopsidaceae</taxon>
        <taxon>Saccharomycopsis</taxon>
    </lineage>
</organism>
<dbReference type="InterPro" id="IPR036872">
    <property type="entry name" value="CH_dom_sf"/>
</dbReference>
<keyword evidence="3" id="KW-1185">Reference proteome</keyword>
<dbReference type="PRINTS" id="PR00888">
    <property type="entry name" value="SM22CALPONIN"/>
</dbReference>
<dbReference type="GeneID" id="90073577"/>
<proteinExistence type="predicted"/>
<dbReference type="SMART" id="SM00033">
    <property type="entry name" value="CH"/>
    <property type="match status" value="1"/>
</dbReference>
<dbReference type="GO" id="GO:0051015">
    <property type="term" value="F:actin filament binding"/>
    <property type="evidence" value="ECO:0007669"/>
    <property type="project" value="TreeGrafter"/>
</dbReference>
<dbReference type="InterPro" id="IPR003096">
    <property type="entry name" value="SM22_calponin"/>
</dbReference>
<comment type="caution">
    <text evidence="2">The sequence shown here is derived from an EMBL/GenBank/DDBJ whole genome shotgun (WGS) entry which is preliminary data.</text>
</comment>
<dbReference type="GO" id="GO:0007015">
    <property type="term" value="P:actin filament organization"/>
    <property type="evidence" value="ECO:0007669"/>
    <property type="project" value="TreeGrafter"/>
</dbReference>
<dbReference type="SUPFAM" id="SSF47576">
    <property type="entry name" value="Calponin-homology domain, CH-domain"/>
    <property type="match status" value="1"/>
</dbReference>
<dbReference type="GO" id="GO:0015629">
    <property type="term" value="C:actin cytoskeleton"/>
    <property type="evidence" value="ECO:0007669"/>
    <property type="project" value="TreeGrafter"/>
</dbReference>
<gene>
    <name evidence="2" type="ORF">DASC09_029230</name>
</gene>
<dbReference type="RefSeq" id="XP_064852598.1">
    <property type="nucleotide sequence ID" value="XM_064996526.1"/>
</dbReference>
<accession>A0AAV5QL54</accession>
<dbReference type="PANTHER" id="PTHR47385">
    <property type="entry name" value="CALPONIN"/>
    <property type="match status" value="1"/>
</dbReference>
<dbReference type="Pfam" id="PF00307">
    <property type="entry name" value="CH"/>
    <property type="match status" value="1"/>
</dbReference>
<evidence type="ECO:0000313" key="3">
    <source>
        <dbReference type="Proteomes" id="UP001360560"/>
    </source>
</evidence>
<dbReference type="PANTHER" id="PTHR47385:SF14">
    <property type="entry name" value="TRANSGELIN"/>
    <property type="match status" value="1"/>
</dbReference>
<evidence type="ECO:0000313" key="2">
    <source>
        <dbReference type="EMBL" id="GMM35598.1"/>
    </source>
</evidence>
<feature type="domain" description="Calponin-homology (CH)" evidence="1">
    <location>
        <begin position="11"/>
        <end position="117"/>
    </location>
</feature>
<dbReference type="Proteomes" id="UP001360560">
    <property type="component" value="Unassembled WGS sequence"/>
</dbReference>
<sequence length="180" mass="20253">MPVKRASKYDAEQVQEIKDWIFHVLGQDAPQGDLLDILKDGSVLCDLSNKIMPESPVAYKKNQKMPFFQMETIEKFLKKAQKIGVPANEMFSTIDLYEKKDPTQVYTGLISLSRYSNKLNDDIPTIGPKLVEKKVSNSPHKAKTNDYVYTSAEYSYIQAHKQGRGHRVASGGSDIIRGAV</sequence>
<dbReference type="PROSITE" id="PS50021">
    <property type="entry name" value="CH"/>
    <property type="match status" value="1"/>
</dbReference>